<evidence type="ECO:0000256" key="9">
    <source>
        <dbReference type="ARBA" id="ARBA00023136"/>
    </source>
</evidence>
<dbReference type="AlphaFoldDB" id="A0A0C9YBN6"/>
<dbReference type="GO" id="GO:0005524">
    <property type="term" value="F:ATP binding"/>
    <property type="evidence" value="ECO:0007669"/>
    <property type="project" value="InterPro"/>
</dbReference>
<dbReference type="Pfam" id="PF21093">
    <property type="entry name" value="Nup188_N-subdom_III"/>
    <property type="match status" value="1"/>
</dbReference>
<evidence type="ECO:0000256" key="8">
    <source>
        <dbReference type="ARBA" id="ARBA00023132"/>
    </source>
</evidence>
<keyword evidence="6" id="KW-1133">Transmembrane helix</keyword>
<keyword evidence="7" id="KW-0811">Translocation</keyword>
<dbReference type="InterPro" id="IPR044840">
    <property type="entry name" value="Nup188"/>
</dbReference>
<dbReference type="EMBL" id="KN833949">
    <property type="protein sequence ID" value="KIK14216.1"/>
    <property type="molecule type" value="Genomic_DNA"/>
</dbReference>
<keyword evidence="3" id="KW-0812">Transmembrane</keyword>
<reference evidence="13" key="2">
    <citation type="submission" date="2015-01" db="EMBL/GenBank/DDBJ databases">
        <title>Evolutionary Origins and Diversification of the Mycorrhizal Mutualists.</title>
        <authorList>
            <consortium name="DOE Joint Genome Institute"/>
            <consortium name="Mycorrhizal Genomics Consortium"/>
            <person name="Kohler A."/>
            <person name="Kuo A."/>
            <person name="Nagy L.G."/>
            <person name="Floudas D."/>
            <person name="Copeland A."/>
            <person name="Barry K.W."/>
            <person name="Cichocki N."/>
            <person name="Veneault-Fourrey C."/>
            <person name="LaButti K."/>
            <person name="Lindquist E.A."/>
            <person name="Lipzen A."/>
            <person name="Lundell T."/>
            <person name="Morin E."/>
            <person name="Murat C."/>
            <person name="Riley R."/>
            <person name="Ohm R."/>
            <person name="Sun H."/>
            <person name="Tunlid A."/>
            <person name="Henrissat B."/>
            <person name="Grigoriev I.V."/>
            <person name="Hibbett D.S."/>
            <person name="Martin F."/>
        </authorList>
    </citation>
    <scope>NUCLEOTIDE SEQUENCE [LARGE SCALE GENOMIC DNA]</scope>
    <source>
        <strain evidence="13">441</strain>
    </source>
</reference>
<dbReference type="GO" id="GO:0044611">
    <property type="term" value="C:nuclear pore inner ring"/>
    <property type="evidence" value="ECO:0007669"/>
    <property type="project" value="TreeGrafter"/>
</dbReference>
<accession>A0A0C9YBN6</accession>
<dbReference type="GO" id="GO:0016020">
    <property type="term" value="C:membrane"/>
    <property type="evidence" value="ECO:0007669"/>
    <property type="project" value="InterPro"/>
</dbReference>
<evidence type="ECO:0000256" key="5">
    <source>
        <dbReference type="ARBA" id="ARBA00022927"/>
    </source>
</evidence>
<keyword evidence="5" id="KW-0653">Protein transport</keyword>
<dbReference type="Proteomes" id="UP000054018">
    <property type="component" value="Unassembled WGS sequence"/>
</dbReference>
<evidence type="ECO:0000313" key="12">
    <source>
        <dbReference type="EMBL" id="KIK14216.1"/>
    </source>
</evidence>
<name>A0A0C9YBN6_9AGAM</name>
<keyword evidence="2" id="KW-0813">Transport</keyword>
<gene>
    <name evidence="12" type="ORF">PISMIDRAFT_17437</name>
</gene>
<evidence type="ECO:0000256" key="7">
    <source>
        <dbReference type="ARBA" id="ARBA00023010"/>
    </source>
</evidence>
<evidence type="ECO:0000256" key="3">
    <source>
        <dbReference type="ARBA" id="ARBA00022692"/>
    </source>
</evidence>
<comment type="subcellular location">
    <subcellularLocation>
        <location evidence="1">Nucleus</location>
        <location evidence="1">Nuclear pore complex</location>
    </subcellularLocation>
</comment>
<evidence type="ECO:0000256" key="1">
    <source>
        <dbReference type="ARBA" id="ARBA00004567"/>
    </source>
</evidence>
<keyword evidence="13" id="KW-1185">Reference proteome</keyword>
<organism evidence="12 13">
    <name type="scientific">Pisolithus microcarpus 441</name>
    <dbReference type="NCBI Taxonomy" id="765257"/>
    <lineage>
        <taxon>Eukaryota</taxon>
        <taxon>Fungi</taxon>
        <taxon>Dikarya</taxon>
        <taxon>Basidiomycota</taxon>
        <taxon>Agaricomycotina</taxon>
        <taxon>Agaricomycetes</taxon>
        <taxon>Agaricomycetidae</taxon>
        <taxon>Boletales</taxon>
        <taxon>Sclerodermatineae</taxon>
        <taxon>Pisolithaceae</taxon>
        <taxon>Pisolithus</taxon>
    </lineage>
</organism>
<evidence type="ECO:0000256" key="4">
    <source>
        <dbReference type="ARBA" id="ARBA00022816"/>
    </source>
</evidence>
<dbReference type="PANTHER" id="PTHR31431:SF1">
    <property type="entry name" value="NUCLEOPORIN NUP188"/>
    <property type="match status" value="1"/>
</dbReference>
<keyword evidence="4" id="KW-0509">mRNA transport</keyword>
<dbReference type="GO" id="GO:0006405">
    <property type="term" value="P:RNA export from nucleus"/>
    <property type="evidence" value="ECO:0007669"/>
    <property type="project" value="TreeGrafter"/>
</dbReference>
<reference evidence="12 13" key="1">
    <citation type="submission" date="2014-04" db="EMBL/GenBank/DDBJ databases">
        <authorList>
            <consortium name="DOE Joint Genome Institute"/>
            <person name="Kuo A."/>
            <person name="Kohler A."/>
            <person name="Costa M.D."/>
            <person name="Nagy L.G."/>
            <person name="Floudas D."/>
            <person name="Copeland A."/>
            <person name="Barry K.W."/>
            <person name="Cichocki N."/>
            <person name="Veneault-Fourrey C."/>
            <person name="LaButti K."/>
            <person name="Lindquist E.A."/>
            <person name="Lipzen A."/>
            <person name="Lundell T."/>
            <person name="Morin E."/>
            <person name="Murat C."/>
            <person name="Sun H."/>
            <person name="Tunlid A."/>
            <person name="Henrissat B."/>
            <person name="Grigoriev I.V."/>
            <person name="Hibbett D.S."/>
            <person name="Martin F."/>
            <person name="Nordberg H.P."/>
            <person name="Cantor M.N."/>
            <person name="Hua S.X."/>
        </authorList>
    </citation>
    <scope>NUCLEOTIDE SEQUENCE [LARGE SCALE GENOMIC DNA]</scope>
    <source>
        <strain evidence="12 13">441</strain>
    </source>
</reference>
<dbReference type="GO" id="GO:0017056">
    <property type="term" value="F:structural constituent of nuclear pore"/>
    <property type="evidence" value="ECO:0007669"/>
    <property type="project" value="InterPro"/>
</dbReference>
<proteinExistence type="predicted"/>
<dbReference type="STRING" id="765257.A0A0C9YBN6"/>
<dbReference type="OrthoDB" id="102511at2759"/>
<dbReference type="InterPro" id="IPR048883">
    <property type="entry name" value="Nup188_N-subdom_III"/>
</dbReference>
<evidence type="ECO:0000256" key="10">
    <source>
        <dbReference type="ARBA" id="ARBA00023242"/>
    </source>
</evidence>
<feature type="domain" description="Nucleoporin Nup188 N-terminal subdomain III" evidence="11">
    <location>
        <begin position="261"/>
        <end position="442"/>
    </location>
</feature>
<keyword evidence="8" id="KW-0906">Nuclear pore complex</keyword>
<evidence type="ECO:0000256" key="6">
    <source>
        <dbReference type="ARBA" id="ARBA00022989"/>
    </source>
</evidence>
<evidence type="ECO:0000259" key="11">
    <source>
        <dbReference type="Pfam" id="PF21093"/>
    </source>
</evidence>
<dbReference type="GO" id="GO:0006606">
    <property type="term" value="P:protein import into nucleus"/>
    <property type="evidence" value="ECO:0007669"/>
    <property type="project" value="TreeGrafter"/>
</dbReference>
<evidence type="ECO:0000313" key="13">
    <source>
        <dbReference type="Proteomes" id="UP000054018"/>
    </source>
</evidence>
<evidence type="ECO:0000256" key="2">
    <source>
        <dbReference type="ARBA" id="ARBA00022448"/>
    </source>
</evidence>
<dbReference type="GO" id="GO:0051028">
    <property type="term" value="P:mRNA transport"/>
    <property type="evidence" value="ECO:0007669"/>
    <property type="project" value="UniProtKB-KW"/>
</dbReference>
<dbReference type="Gene3D" id="1.20.1560.10">
    <property type="entry name" value="ABC transporter type 1, transmembrane domain"/>
    <property type="match status" value="1"/>
</dbReference>
<dbReference type="HOGENOM" id="CLU_552218_0_0_1"/>
<sequence>MTDDRMIDEETTDAELLNRVNVASTGEGQDEREESYFAEIDTKLAKQPAPFVGFTQLFRYIAPFELFLDAIGILDAMAAGIAQPLAALVLGRLSQDFVRFTTSIENISVNRFIWERHGNILCKAGICSSGPGLFYKNVRAIRLPDGSIIPPRSTGRLLSSDGVIDALTEYVTRRRMYVGTADLYQDVTFGRMEPGSMPLTLRLEDVGMEIDDGGDEALATDALDLVRSVIQDQPGLAEEFLEVLEIGDASPTTDSHLPDLVQLTTMILEEARQRLSSTELLAHAIRHICYECPLSTSHPSQAPGFDFVALAVERVSGQHTITLALLHLVQKLTQEAFASVVMIPADSERLNRVKEEVLLRAVNFVHGEIWVEHLGWKYVHLGDLFEIGRRISSLFSYILVQSPAIGNRPYPVLSQAIIETVMHTASSSSILPLVSAVASSPKTLGGLYASRHLGDARRLIFLFKSHLQLIRLAESLVELVFQTLQELALILCTC</sequence>
<dbReference type="PANTHER" id="PTHR31431">
    <property type="entry name" value="NUCLEOPORIN NUP188 HOMOLOG"/>
    <property type="match status" value="1"/>
</dbReference>
<dbReference type="InterPro" id="IPR036640">
    <property type="entry name" value="ABC1_TM_sf"/>
</dbReference>
<keyword evidence="9" id="KW-0472">Membrane</keyword>
<keyword evidence="10" id="KW-0539">Nucleus</keyword>
<protein>
    <recommendedName>
        <fullName evidence="11">Nucleoporin Nup188 N-terminal subdomain III domain-containing protein</fullName>
    </recommendedName>
</protein>